<dbReference type="AlphaFoldDB" id="A0A1H7VTT2"/>
<dbReference type="PANTHER" id="PTHR48073">
    <property type="entry name" value="O-SUCCINYLBENZOATE SYNTHASE-RELATED"/>
    <property type="match status" value="1"/>
</dbReference>
<dbReference type="SUPFAM" id="SSF54826">
    <property type="entry name" value="Enolase N-terminal domain-like"/>
    <property type="match status" value="1"/>
</dbReference>
<keyword evidence="1" id="KW-0479">Metal-binding</keyword>
<dbReference type="InterPro" id="IPR041338">
    <property type="entry name" value="OSBS_N"/>
</dbReference>
<evidence type="ECO:0000259" key="4">
    <source>
        <dbReference type="SMART" id="SM00922"/>
    </source>
</evidence>
<organism evidence="5 6">
    <name type="scientific">Syntrophus gentianae</name>
    <dbReference type="NCBI Taxonomy" id="43775"/>
    <lineage>
        <taxon>Bacteria</taxon>
        <taxon>Pseudomonadati</taxon>
        <taxon>Thermodesulfobacteriota</taxon>
        <taxon>Syntrophia</taxon>
        <taxon>Syntrophales</taxon>
        <taxon>Syntrophaceae</taxon>
        <taxon>Syntrophus</taxon>
    </lineage>
</organism>
<gene>
    <name evidence="5" type="ORF">SAMN04489760_104173</name>
</gene>
<sequence>MPYTDRLVGVCDLMQETSKYCSVRRIRMRIIRTEVYRFSLPFAAPLKVGRVLLQRREGLLISLTDDYNHCSYGEIAPLAGFDSTTLERCLQDIPDLGNFLNNAGLFYDRFEITAPLLGIVDCPVSSWAGHTLFGVESALLGLYLQARGKDSLKDLFRLPNAPMRIPVNALFIPESTEEGLDRQIRDLKNSGATTFKIKIGRLPENEEIRQIRWLVDEMGSGICLRLDGNRNLTPAAYHRYFEALCDLPVEYVEEPLALEELERAGDVPWPLALDESLTRFLDPEEPRLSALDPAVRTVILKPGLLRGLHAMARAVKDAEHTGIRTIFSSAFNSGISLAILGVFSRLVGLPPETVHGLDTLRYLAADILQPSPSIRGGKLEIPDRLLFGGASLNPSCIGERVL</sequence>
<dbReference type="STRING" id="43775.SAMN04489760_104173"/>
<name>A0A1H7VTT2_9BACT</name>
<dbReference type="InterPro" id="IPR036849">
    <property type="entry name" value="Enolase-like_C_sf"/>
</dbReference>
<dbReference type="Pfam" id="PF13378">
    <property type="entry name" value="MR_MLE_C"/>
    <property type="match status" value="1"/>
</dbReference>
<evidence type="ECO:0000313" key="6">
    <source>
        <dbReference type="Proteomes" id="UP000198744"/>
    </source>
</evidence>
<evidence type="ECO:0000256" key="2">
    <source>
        <dbReference type="ARBA" id="ARBA00022842"/>
    </source>
</evidence>
<dbReference type="SUPFAM" id="SSF51604">
    <property type="entry name" value="Enolase C-terminal domain-like"/>
    <property type="match status" value="1"/>
</dbReference>
<dbReference type="SFLD" id="SFLDS00001">
    <property type="entry name" value="Enolase"/>
    <property type="match status" value="1"/>
</dbReference>
<dbReference type="GO" id="GO:0046872">
    <property type="term" value="F:metal ion binding"/>
    <property type="evidence" value="ECO:0007669"/>
    <property type="project" value="UniProtKB-KW"/>
</dbReference>
<keyword evidence="2" id="KW-0460">Magnesium</keyword>
<dbReference type="SMART" id="SM00922">
    <property type="entry name" value="MR_MLE"/>
    <property type="match status" value="1"/>
</dbReference>
<dbReference type="InterPro" id="IPR029017">
    <property type="entry name" value="Enolase-like_N"/>
</dbReference>
<dbReference type="Gene3D" id="3.30.390.10">
    <property type="entry name" value="Enolase-like, N-terminal domain"/>
    <property type="match status" value="1"/>
</dbReference>
<dbReference type="SFLD" id="SFLDG00180">
    <property type="entry name" value="muconate_cycloisomerase"/>
    <property type="match status" value="1"/>
</dbReference>
<dbReference type="InterPro" id="IPR013342">
    <property type="entry name" value="Mandelate_racemase_C"/>
</dbReference>
<evidence type="ECO:0000313" key="5">
    <source>
        <dbReference type="EMBL" id="SEM12235.1"/>
    </source>
</evidence>
<keyword evidence="3" id="KW-0456">Lyase</keyword>
<dbReference type="GO" id="GO:0016829">
    <property type="term" value="F:lyase activity"/>
    <property type="evidence" value="ECO:0007669"/>
    <property type="project" value="UniProtKB-KW"/>
</dbReference>
<reference evidence="5 6" key="1">
    <citation type="submission" date="2016-10" db="EMBL/GenBank/DDBJ databases">
        <authorList>
            <person name="de Groot N.N."/>
        </authorList>
    </citation>
    <scope>NUCLEOTIDE SEQUENCE [LARGE SCALE GENOMIC DNA]</scope>
    <source>
        <strain evidence="5 6">DSM 8423</strain>
    </source>
</reference>
<dbReference type="Pfam" id="PF21508">
    <property type="entry name" value="MenC_N"/>
    <property type="match status" value="1"/>
</dbReference>
<protein>
    <submittedName>
        <fullName evidence="5">O-succinylbenzoate synthase</fullName>
    </submittedName>
</protein>
<evidence type="ECO:0000256" key="3">
    <source>
        <dbReference type="ARBA" id="ARBA00023239"/>
    </source>
</evidence>
<proteinExistence type="predicted"/>
<keyword evidence="6" id="KW-1185">Reference proteome</keyword>
<dbReference type="SFLD" id="SFLDF00009">
    <property type="entry name" value="o-succinylbenzoate_synthase"/>
    <property type="match status" value="1"/>
</dbReference>
<evidence type="ECO:0000256" key="1">
    <source>
        <dbReference type="ARBA" id="ARBA00022723"/>
    </source>
</evidence>
<accession>A0A1H7VTT2</accession>
<dbReference type="OrthoDB" id="9782675at2"/>
<dbReference type="Gene3D" id="3.20.20.120">
    <property type="entry name" value="Enolase-like C-terminal domain"/>
    <property type="match status" value="1"/>
</dbReference>
<dbReference type="EMBL" id="FOBS01000004">
    <property type="protein sequence ID" value="SEM12235.1"/>
    <property type="molecule type" value="Genomic_DNA"/>
</dbReference>
<feature type="domain" description="Mandelate racemase/muconate lactonizing enzyme C-terminal" evidence="4">
    <location>
        <begin position="177"/>
        <end position="268"/>
    </location>
</feature>
<dbReference type="InterPro" id="IPR029065">
    <property type="entry name" value="Enolase_C-like"/>
</dbReference>
<dbReference type="PANTHER" id="PTHR48073:SF2">
    <property type="entry name" value="O-SUCCINYLBENZOATE SYNTHASE"/>
    <property type="match status" value="1"/>
</dbReference>
<dbReference type="Proteomes" id="UP000198744">
    <property type="component" value="Unassembled WGS sequence"/>
</dbReference>